<organism evidence="4 5">
    <name type="scientific">Sanguibacter antarcticus</name>
    <dbReference type="NCBI Taxonomy" id="372484"/>
    <lineage>
        <taxon>Bacteria</taxon>
        <taxon>Bacillati</taxon>
        <taxon>Actinomycetota</taxon>
        <taxon>Actinomycetes</taxon>
        <taxon>Micrococcales</taxon>
        <taxon>Sanguibacteraceae</taxon>
        <taxon>Sanguibacter</taxon>
    </lineage>
</organism>
<proteinExistence type="predicted"/>
<dbReference type="EMBL" id="PDJG01000001">
    <property type="protein sequence ID" value="PFG32416.1"/>
    <property type="molecule type" value="Genomic_DNA"/>
</dbReference>
<evidence type="ECO:0000313" key="5">
    <source>
        <dbReference type="Proteomes" id="UP000225548"/>
    </source>
</evidence>
<evidence type="ECO:0000256" key="1">
    <source>
        <dbReference type="SAM" id="MobiDB-lite"/>
    </source>
</evidence>
<keyword evidence="2" id="KW-1133">Transmembrane helix</keyword>
<feature type="compositionally biased region" description="Basic and acidic residues" evidence="1">
    <location>
        <begin position="146"/>
        <end position="155"/>
    </location>
</feature>
<feature type="region of interest" description="Disordered" evidence="1">
    <location>
        <begin position="124"/>
        <end position="155"/>
    </location>
</feature>
<evidence type="ECO:0000256" key="2">
    <source>
        <dbReference type="SAM" id="Phobius"/>
    </source>
</evidence>
<comment type="caution">
    <text evidence="4">The sequence shown here is derived from an EMBL/GenBank/DDBJ whole genome shotgun (WGS) entry which is preliminary data.</text>
</comment>
<feature type="chain" id="PRO_5013106304" description="MYXO-CTERM domain-containing protein" evidence="3">
    <location>
        <begin position="20"/>
        <end position="155"/>
    </location>
</feature>
<dbReference type="RefSeq" id="WP_143556668.1">
    <property type="nucleotide sequence ID" value="NZ_PDJG01000001.1"/>
</dbReference>
<evidence type="ECO:0000256" key="3">
    <source>
        <dbReference type="SAM" id="SignalP"/>
    </source>
</evidence>
<evidence type="ECO:0008006" key="6">
    <source>
        <dbReference type="Google" id="ProtNLM"/>
    </source>
</evidence>
<feature type="region of interest" description="Disordered" evidence="1">
    <location>
        <begin position="42"/>
        <end position="105"/>
    </location>
</feature>
<keyword evidence="3" id="KW-0732">Signal</keyword>
<dbReference type="Proteomes" id="UP000225548">
    <property type="component" value="Unassembled WGS sequence"/>
</dbReference>
<reference evidence="4 5" key="1">
    <citation type="submission" date="2017-10" db="EMBL/GenBank/DDBJ databases">
        <title>Sequencing the genomes of 1000 actinobacteria strains.</title>
        <authorList>
            <person name="Klenk H.-P."/>
        </authorList>
    </citation>
    <scope>NUCLEOTIDE SEQUENCE [LARGE SCALE GENOMIC DNA]</scope>
    <source>
        <strain evidence="4 5">DSM 18966</strain>
    </source>
</reference>
<evidence type="ECO:0000313" key="4">
    <source>
        <dbReference type="EMBL" id="PFG32416.1"/>
    </source>
</evidence>
<sequence length="155" mass="16858">MYVALVRLSSVVALTVPLAAYLALTIAVPEHQEVTVDYVSQPAGLATDDGPLPEDPTTPPAGDMEDMEGMDHSTPVEEEHGQHEGTSDDHPDEVAPTPDRPRVPVLSAFGGLNAVVLVSAAVLRRRKRHHEPQRRSDSDLPLTARLADRPRRIPR</sequence>
<dbReference type="AlphaFoldDB" id="A0A2A9E1A5"/>
<protein>
    <recommendedName>
        <fullName evidence="6">MYXO-CTERM domain-containing protein</fullName>
    </recommendedName>
</protein>
<gene>
    <name evidence="4" type="ORF">ATL42_0249</name>
</gene>
<keyword evidence="5" id="KW-1185">Reference proteome</keyword>
<feature type="transmembrane region" description="Helical" evidence="2">
    <location>
        <begin position="103"/>
        <end position="123"/>
    </location>
</feature>
<name>A0A2A9E1A5_9MICO</name>
<accession>A0A2A9E1A5</accession>
<keyword evidence="2" id="KW-0472">Membrane</keyword>
<keyword evidence="2" id="KW-0812">Transmembrane</keyword>
<feature type="signal peptide" evidence="3">
    <location>
        <begin position="1"/>
        <end position="19"/>
    </location>
</feature>
<feature type="compositionally biased region" description="Basic and acidic residues" evidence="1">
    <location>
        <begin position="69"/>
        <end position="93"/>
    </location>
</feature>